<reference evidence="4 5" key="1">
    <citation type="submission" date="2019-01" db="EMBL/GenBank/DDBJ databases">
        <authorList>
            <person name="Sayadi A."/>
        </authorList>
    </citation>
    <scope>NUCLEOTIDE SEQUENCE [LARGE SCALE GENOMIC DNA]</scope>
</reference>
<evidence type="ECO:0000256" key="1">
    <source>
        <dbReference type="ARBA" id="ARBA00022723"/>
    </source>
</evidence>
<dbReference type="InterPro" id="IPR045087">
    <property type="entry name" value="Cu-oxidase_fam"/>
</dbReference>
<dbReference type="PANTHER" id="PTHR11709">
    <property type="entry name" value="MULTI-COPPER OXIDASE"/>
    <property type="match status" value="1"/>
</dbReference>
<dbReference type="OrthoDB" id="2121828at2759"/>
<dbReference type="GO" id="GO:0016491">
    <property type="term" value="F:oxidoreductase activity"/>
    <property type="evidence" value="ECO:0007669"/>
    <property type="project" value="UniProtKB-KW"/>
</dbReference>
<sequence length="112" mass="12914">MGSKEDFNLKKMDKESIIRLDQQGRLKRNFNNPPTKDSIVVPNHGYAVLRFRADNPGPWFFHCHFDVHMIVGMGFIFQVGELSDLPPVPENFPRCGNYLPNHIDPALHVKRT</sequence>
<dbReference type="PROSITE" id="PS00080">
    <property type="entry name" value="MULTICOPPER_OXIDASE2"/>
    <property type="match status" value="1"/>
</dbReference>
<evidence type="ECO:0000313" key="5">
    <source>
        <dbReference type="Proteomes" id="UP000410492"/>
    </source>
</evidence>
<keyword evidence="5" id="KW-1185">Reference proteome</keyword>
<evidence type="ECO:0000313" key="4">
    <source>
        <dbReference type="EMBL" id="VEN58993.1"/>
    </source>
</evidence>
<dbReference type="InterPro" id="IPR008972">
    <property type="entry name" value="Cupredoxin"/>
</dbReference>
<dbReference type="Pfam" id="PF07731">
    <property type="entry name" value="Cu-oxidase_2"/>
    <property type="match status" value="1"/>
</dbReference>
<dbReference type="Gene3D" id="2.60.40.420">
    <property type="entry name" value="Cupredoxins - blue copper proteins"/>
    <property type="match status" value="1"/>
</dbReference>
<keyword evidence="2" id="KW-0560">Oxidoreductase</keyword>
<dbReference type="InterPro" id="IPR011706">
    <property type="entry name" value="Cu-oxidase_C"/>
</dbReference>
<evidence type="ECO:0000256" key="2">
    <source>
        <dbReference type="ARBA" id="ARBA00023002"/>
    </source>
</evidence>
<dbReference type="InterPro" id="IPR033138">
    <property type="entry name" value="Cu_oxidase_CS"/>
</dbReference>
<dbReference type="PROSITE" id="PS00079">
    <property type="entry name" value="MULTICOPPER_OXIDASE1"/>
    <property type="match status" value="1"/>
</dbReference>
<dbReference type="EMBL" id="CAACVG010011840">
    <property type="protein sequence ID" value="VEN58993.1"/>
    <property type="molecule type" value="Genomic_DNA"/>
</dbReference>
<name>A0A653DG53_CALMS</name>
<protein>
    <recommendedName>
        <fullName evidence="3">Plastocyanin-like domain-containing protein</fullName>
    </recommendedName>
</protein>
<dbReference type="PANTHER" id="PTHR11709:SF232">
    <property type="entry name" value="STRAW, ISOFORM G"/>
    <property type="match status" value="1"/>
</dbReference>
<keyword evidence="1" id="KW-0479">Metal-binding</keyword>
<dbReference type="Proteomes" id="UP000410492">
    <property type="component" value="Unassembled WGS sequence"/>
</dbReference>
<gene>
    <name evidence="4" type="ORF">CALMAC_LOCUS17173</name>
</gene>
<accession>A0A653DG53</accession>
<dbReference type="GO" id="GO:0005886">
    <property type="term" value="C:plasma membrane"/>
    <property type="evidence" value="ECO:0007669"/>
    <property type="project" value="TreeGrafter"/>
</dbReference>
<dbReference type="InterPro" id="IPR002355">
    <property type="entry name" value="Cu_oxidase_Cu_BS"/>
</dbReference>
<feature type="domain" description="Plastocyanin-like" evidence="3">
    <location>
        <begin position="13"/>
        <end position="80"/>
    </location>
</feature>
<dbReference type="AlphaFoldDB" id="A0A653DG53"/>
<dbReference type="SUPFAM" id="SSF49503">
    <property type="entry name" value="Cupredoxins"/>
    <property type="match status" value="1"/>
</dbReference>
<dbReference type="GO" id="GO:0006826">
    <property type="term" value="P:iron ion transport"/>
    <property type="evidence" value="ECO:0007669"/>
    <property type="project" value="TreeGrafter"/>
</dbReference>
<organism evidence="4 5">
    <name type="scientific">Callosobruchus maculatus</name>
    <name type="common">Southern cowpea weevil</name>
    <name type="synonym">Pulse bruchid</name>
    <dbReference type="NCBI Taxonomy" id="64391"/>
    <lineage>
        <taxon>Eukaryota</taxon>
        <taxon>Metazoa</taxon>
        <taxon>Ecdysozoa</taxon>
        <taxon>Arthropoda</taxon>
        <taxon>Hexapoda</taxon>
        <taxon>Insecta</taxon>
        <taxon>Pterygota</taxon>
        <taxon>Neoptera</taxon>
        <taxon>Endopterygota</taxon>
        <taxon>Coleoptera</taxon>
        <taxon>Polyphaga</taxon>
        <taxon>Cucujiformia</taxon>
        <taxon>Chrysomeloidea</taxon>
        <taxon>Chrysomelidae</taxon>
        <taxon>Bruchinae</taxon>
        <taxon>Bruchini</taxon>
        <taxon>Callosobruchus</taxon>
    </lineage>
</organism>
<proteinExistence type="predicted"/>
<evidence type="ECO:0000259" key="3">
    <source>
        <dbReference type="Pfam" id="PF07731"/>
    </source>
</evidence>
<dbReference type="GO" id="GO:0005507">
    <property type="term" value="F:copper ion binding"/>
    <property type="evidence" value="ECO:0007669"/>
    <property type="project" value="InterPro"/>
</dbReference>